<evidence type="ECO:0000313" key="2">
    <source>
        <dbReference type="EMBL" id="MBU3849020.1"/>
    </source>
</evidence>
<dbReference type="PANTHER" id="PTHR42663:SF6">
    <property type="entry name" value="HYDROLASE C777.06C-RELATED"/>
    <property type="match status" value="1"/>
</dbReference>
<organism evidence="2 3">
    <name type="scientific">Candidatus Treponema excrementipullorum</name>
    <dbReference type="NCBI Taxonomy" id="2838768"/>
    <lineage>
        <taxon>Bacteria</taxon>
        <taxon>Pseudomonadati</taxon>
        <taxon>Spirochaetota</taxon>
        <taxon>Spirochaetia</taxon>
        <taxon>Spirochaetales</taxon>
        <taxon>Treponemataceae</taxon>
        <taxon>Treponema</taxon>
    </lineage>
</organism>
<comment type="caution">
    <text evidence="2">The sequence shown here is derived from an EMBL/GenBank/DDBJ whole genome shotgun (WGS) entry which is preliminary data.</text>
</comment>
<dbReference type="CDD" id="cd16279">
    <property type="entry name" value="metallo-hydrolase-like_MBL-fold"/>
    <property type="match status" value="1"/>
</dbReference>
<proteinExistence type="predicted"/>
<accession>A0A9E2NYA4</accession>
<dbReference type="PANTHER" id="PTHR42663">
    <property type="entry name" value="HYDROLASE C777.06C-RELATED-RELATED"/>
    <property type="match status" value="1"/>
</dbReference>
<feature type="domain" description="Metallo-beta-lactamase" evidence="1">
    <location>
        <begin position="53"/>
        <end position="269"/>
    </location>
</feature>
<dbReference type="Proteomes" id="UP000823914">
    <property type="component" value="Unassembled WGS sequence"/>
</dbReference>
<protein>
    <submittedName>
        <fullName evidence="2">MBL fold metallo-hydrolase</fullName>
    </submittedName>
</protein>
<dbReference type="Gene3D" id="3.60.15.10">
    <property type="entry name" value="Ribonuclease Z/Hydroxyacylglutathione hydrolase-like"/>
    <property type="match status" value="1"/>
</dbReference>
<gene>
    <name evidence="2" type="ORF">IAA16_00465</name>
</gene>
<evidence type="ECO:0000313" key="3">
    <source>
        <dbReference type="Proteomes" id="UP000823914"/>
    </source>
</evidence>
<dbReference type="AlphaFoldDB" id="A0A9E2NYA4"/>
<name>A0A9E2NYA4_9SPIR</name>
<evidence type="ECO:0000259" key="1">
    <source>
        <dbReference type="Pfam" id="PF12706"/>
    </source>
</evidence>
<dbReference type="Pfam" id="PF12706">
    <property type="entry name" value="Lactamase_B_2"/>
    <property type="match status" value="1"/>
</dbReference>
<dbReference type="EMBL" id="JAHLFV010000010">
    <property type="protein sequence ID" value="MBU3849020.1"/>
    <property type="molecule type" value="Genomic_DNA"/>
</dbReference>
<dbReference type="InterPro" id="IPR001279">
    <property type="entry name" value="Metallo-B-lactamas"/>
</dbReference>
<dbReference type="SUPFAM" id="SSF56281">
    <property type="entry name" value="Metallo-hydrolase/oxidoreductase"/>
    <property type="match status" value="1"/>
</dbReference>
<dbReference type="InterPro" id="IPR036866">
    <property type="entry name" value="RibonucZ/Hydroxyglut_hydro"/>
</dbReference>
<reference evidence="2" key="2">
    <citation type="submission" date="2021-04" db="EMBL/GenBank/DDBJ databases">
        <authorList>
            <person name="Gilroy R."/>
        </authorList>
    </citation>
    <scope>NUCLEOTIDE SEQUENCE</scope>
    <source>
        <strain evidence="2">Gambia15-2214</strain>
    </source>
</reference>
<sequence>MKCTFLGTGTSHGIPVIACPCECCTSTNAKDTRFRSSLWVTESRKDDREPFSFVIDTGPDFRSQALKYKIKNLHALLLTHSHADHLNGLDDIRIFSYTKSYEPGAKEGQKIVHGETFGKGLPVYGDELTLSDLRTRFSYIFNTTQLGGGKPKISLELCTSFTKDAPLILGTMAVVPVPIIHGSQPTVGWLIFKDWDEKTKTFGEGIAYLTDCSKIPDTSMDILLSVKDRLRHVVIDGLRPRPHTTHFSMKEAFEIGVKIGAPYTWITHICHDLTHVQIQSYLDSLKKEYKVPSEYRFSPAYDGLTLEL</sequence>
<reference evidence="2" key="1">
    <citation type="journal article" date="2021" name="PeerJ">
        <title>Extensive microbial diversity within the chicken gut microbiome revealed by metagenomics and culture.</title>
        <authorList>
            <person name="Gilroy R."/>
            <person name="Ravi A."/>
            <person name="Getino M."/>
            <person name="Pursley I."/>
            <person name="Horton D.L."/>
            <person name="Alikhan N.F."/>
            <person name="Baker D."/>
            <person name="Gharbi K."/>
            <person name="Hall N."/>
            <person name="Watson M."/>
            <person name="Adriaenssens E.M."/>
            <person name="Foster-Nyarko E."/>
            <person name="Jarju S."/>
            <person name="Secka A."/>
            <person name="Antonio M."/>
            <person name="Oren A."/>
            <person name="Chaudhuri R.R."/>
            <person name="La Ragione R."/>
            <person name="Hildebrand F."/>
            <person name="Pallen M.J."/>
        </authorList>
    </citation>
    <scope>NUCLEOTIDE SEQUENCE</scope>
    <source>
        <strain evidence="2">Gambia15-2214</strain>
    </source>
</reference>